<protein>
    <submittedName>
        <fullName evidence="1">22334_t:CDS:1</fullName>
    </submittedName>
</protein>
<organism evidence="1 2">
    <name type="scientific">Gigaspora margarita</name>
    <dbReference type="NCBI Taxonomy" id="4874"/>
    <lineage>
        <taxon>Eukaryota</taxon>
        <taxon>Fungi</taxon>
        <taxon>Fungi incertae sedis</taxon>
        <taxon>Mucoromycota</taxon>
        <taxon>Glomeromycotina</taxon>
        <taxon>Glomeromycetes</taxon>
        <taxon>Diversisporales</taxon>
        <taxon>Gigasporaceae</taxon>
        <taxon>Gigaspora</taxon>
    </lineage>
</organism>
<reference evidence="1 2" key="1">
    <citation type="submission" date="2021-06" db="EMBL/GenBank/DDBJ databases">
        <authorList>
            <person name="Kallberg Y."/>
            <person name="Tangrot J."/>
            <person name="Rosling A."/>
        </authorList>
    </citation>
    <scope>NUCLEOTIDE SEQUENCE [LARGE SCALE GENOMIC DNA]</scope>
    <source>
        <strain evidence="1 2">120-4 pot B 10/14</strain>
    </source>
</reference>
<keyword evidence="2" id="KW-1185">Reference proteome</keyword>
<feature type="non-terminal residue" evidence="1">
    <location>
        <position position="60"/>
    </location>
</feature>
<dbReference type="Proteomes" id="UP000789901">
    <property type="component" value="Unassembled WGS sequence"/>
</dbReference>
<proteinExistence type="predicted"/>
<evidence type="ECO:0000313" key="2">
    <source>
        <dbReference type="Proteomes" id="UP000789901"/>
    </source>
</evidence>
<sequence length="60" mass="7111">KTKDAVDQVYSYMAELGLQYGVLSTYDNHWFLYRPKDNPTDYGFHLLYRLIRPQTPVLKA</sequence>
<feature type="non-terminal residue" evidence="1">
    <location>
        <position position="1"/>
    </location>
</feature>
<gene>
    <name evidence="1" type="ORF">GMARGA_LOCUS37965</name>
</gene>
<comment type="caution">
    <text evidence="1">The sequence shown here is derived from an EMBL/GenBank/DDBJ whole genome shotgun (WGS) entry which is preliminary data.</text>
</comment>
<evidence type="ECO:0000313" key="1">
    <source>
        <dbReference type="EMBL" id="CAG8846041.1"/>
    </source>
</evidence>
<accession>A0ABN7X463</accession>
<dbReference type="EMBL" id="CAJVQB010081904">
    <property type="protein sequence ID" value="CAG8846041.1"/>
    <property type="molecule type" value="Genomic_DNA"/>
</dbReference>
<name>A0ABN7X463_GIGMA</name>